<dbReference type="Proteomes" id="UP001277972">
    <property type="component" value="Unassembled WGS sequence"/>
</dbReference>
<reference evidence="1" key="1">
    <citation type="submission" date="2023-11" db="EMBL/GenBank/DDBJ databases">
        <title>Gracilibacillus pellucida a moderately halophilic bacterium isolated from saline soil in Xinjiang province.</title>
        <authorList>
            <person name="Zhang Z."/>
            <person name="Tan F."/>
            <person name="Wang Y."/>
            <person name="Xia M."/>
        </authorList>
    </citation>
    <scope>NUCLEOTIDE SEQUENCE</scope>
    <source>
        <strain evidence="1">S3-1-1</strain>
    </source>
</reference>
<sequence>MFSSKVVKKMSFIFSFTLILMIAVACSDDSGAETISSGNGESVSLVAATINPKDTLLAQALQAFADEIEEQSDGEIEITVHTDGTLGNASSLYQSVISGDIDFIYSDPGWFAEHSPVFNVLSSNYLFRDQEHFESIVNSGDKLSYFEEKLVENPGLNTLMYIGGIERNILSTFPIESVEDLQGKEMRSGTGATEIEWWKALGANPTSIDLNEVYSALQTGVVEGSQNSLDSMLNNRFGEVAKYVARTQHNLTLGFVVMNNNRYESLSDEHKEAIANAAEVVQPEYIAKAFEQAERDMETLKEDFDVTFTEIDREGFIERSREQLDKLAEEYDVVDEVEDIFY</sequence>
<name>A0ACC6M3S2_9BACI</name>
<evidence type="ECO:0000313" key="1">
    <source>
        <dbReference type="EMBL" id="MDX8045515.1"/>
    </source>
</evidence>
<gene>
    <name evidence="1" type="ORF">SH601_05900</name>
</gene>
<evidence type="ECO:0000313" key="2">
    <source>
        <dbReference type="Proteomes" id="UP001277972"/>
    </source>
</evidence>
<dbReference type="EMBL" id="JAWZSR010000003">
    <property type="protein sequence ID" value="MDX8045515.1"/>
    <property type="molecule type" value="Genomic_DNA"/>
</dbReference>
<keyword evidence="2" id="KW-1185">Reference proteome</keyword>
<accession>A0ACC6M3S2</accession>
<comment type="caution">
    <text evidence="1">The sequence shown here is derived from an EMBL/GenBank/DDBJ whole genome shotgun (WGS) entry which is preliminary data.</text>
</comment>
<proteinExistence type="predicted"/>
<protein>
    <submittedName>
        <fullName evidence="1">TRAP transporter substrate-binding protein</fullName>
    </submittedName>
</protein>
<organism evidence="1 2">
    <name type="scientific">Gracilibacillus pellucidus</name>
    <dbReference type="NCBI Taxonomy" id="3095368"/>
    <lineage>
        <taxon>Bacteria</taxon>
        <taxon>Bacillati</taxon>
        <taxon>Bacillota</taxon>
        <taxon>Bacilli</taxon>
        <taxon>Bacillales</taxon>
        <taxon>Bacillaceae</taxon>
        <taxon>Gracilibacillus</taxon>
    </lineage>
</organism>